<keyword evidence="2" id="KW-1185">Reference proteome</keyword>
<proteinExistence type="predicted"/>
<evidence type="ECO:0000313" key="1">
    <source>
        <dbReference type="EMBL" id="PZW23328.1"/>
    </source>
</evidence>
<dbReference type="Proteomes" id="UP000248806">
    <property type="component" value="Unassembled WGS sequence"/>
</dbReference>
<reference evidence="1 2" key="1">
    <citation type="submission" date="2018-06" db="EMBL/GenBank/DDBJ databases">
        <title>Genomic Encyclopedia of Archaeal and Bacterial Type Strains, Phase II (KMG-II): from individual species to whole genera.</title>
        <authorList>
            <person name="Goeker M."/>
        </authorList>
    </citation>
    <scope>NUCLEOTIDE SEQUENCE [LARGE SCALE GENOMIC DNA]</scope>
    <source>
        <strain evidence="1 2">ATCC BAA-1881</strain>
    </source>
</reference>
<accession>A0A326U3D3</accession>
<dbReference type="SMART" id="SM00882">
    <property type="entry name" value="CoA_trans"/>
    <property type="match status" value="1"/>
</dbReference>
<dbReference type="Gene3D" id="3.40.1080.10">
    <property type="entry name" value="Glutaconate Coenzyme A-transferase"/>
    <property type="match status" value="1"/>
</dbReference>
<dbReference type="GO" id="GO:0008410">
    <property type="term" value="F:CoA-transferase activity"/>
    <property type="evidence" value="ECO:0007669"/>
    <property type="project" value="InterPro"/>
</dbReference>
<dbReference type="Pfam" id="PF01144">
    <property type="entry name" value="CoA_trans"/>
    <property type="match status" value="1"/>
</dbReference>
<organism evidence="1 2">
    <name type="scientific">Thermosporothrix hazakensis</name>
    <dbReference type="NCBI Taxonomy" id="644383"/>
    <lineage>
        <taxon>Bacteria</taxon>
        <taxon>Bacillati</taxon>
        <taxon>Chloroflexota</taxon>
        <taxon>Ktedonobacteria</taxon>
        <taxon>Ktedonobacterales</taxon>
        <taxon>Thermosporotrichaceae</taxon>
        <taxon>Thermosporothrix</taxon>
    </lineage>
</organism>
<dbReference type="Gene3D" id="3.30.30.40">
    <property type="match status" value="1"/>
</dbReference>
<comment type="caution">
    <text evidence="1">The sequence shown here is derived from an EMBL/GenBank/DDBJ whole genome shotgun (WGS) entry which is preliminary data.</text>
</comment>
<dbReference type="OrthoDB" id="9777193at2"/>
<dbReference type="AlphaFoldDB" id="A0A326U3D3"/>
<evidence type="ECO:0000313" key="2">
    <source>
        <dbReference type="Proteomes" id="UP000248806"/>
    </source>
</evidence>
<dbReference type="EMBL" id="QKUF01000027">
    <property type="protein sequence ID" value="PZW23328.1"/>
    <property type="molecule type" value="Genomic_DNA"/>
</dbReference>
<keyword evidence="1" id="KW-0808">Transferase</keyword>
<dbReference type="InterPro" id="IPR037171">
    <property type="entry name" value="NagB/RpiA_transferase-like"/>
</dbReference>
<name>A0A326U3D3_THEHA</name>
<dbReference type="SUPFAM" id="SSF100950">
    <property type="entry name" value="NagB/RpiA/CoA transferase-like"/>
    <property type="match status" value="1"/>
</dbReference>
<dbReference type="InterPro" id="IPR004165">
    <property type="entry name" value="CoA_trans_fam_I"/>
</dbReference>
<dbReference type="RefSeq" id="WP_111325430.1">
    <property type="nucleotide sequence ID" value="NZ_BIFX01000001.1"/>
</dbReference>
<protein>
    <submittedName>
        <fullName evidence="1">Glutaconate CoA-transferase subunit A</fullName>
    </submittedName>
</protein>
<gene>
    <name evidence="1" type="ORF">EI42_05126</name>
</gene>
<sequence>MSKLMTMRDAVAHYVPDGASIAAGVALEPLIPFAFGHELIRQQKRELTLIGPISDMLFDQLIGAGCVSRIQAAWVGNVSEGLGHCYRRAIEKGVPRSLMVQEFSNHTIGLALLAASLGAPFIPTRSLLGSDIPRQNPHFLLSSSPLDGSPVLLVPALRPDVALISVQRSDEQGNAHLWGNLGISQEAMLAAQTVILVAEEIVAREVIASDPNRVIGPSYKVRAVVHEPWGAHPSAVQGYYNRDHAMFADYHQRTRTQEGYRAWLEEWVLSVPDRAAYVQKLGQERLASLRVREHRYAAQVDYGY</sequence>